<sequence length="114" mass="11963">MLAAQADAETLVSRRLPGSIAQQRSRARAQDAQRVESDASLVDGAEKPEPDDTGNDDDGTENDADAPPPPPQPRRVHEPSFAWSPSPSPLPVTGEGVMAVVFAGVLLSAAYFGL</sequence>
<keyword evidence="4" id="KW-1185">Reference proteome</keyword>
<organism evidence="3 4">
    <name type="scientific">Vanrija albida</name>
    <dbReference type="NCBI Taxonomy" id="181172"/>
    <lineage>
        <taxon>Eukaryota</taxon>
        <taxon>Fungi</taxon>
        <taxon>Dikarya</taxon>
        <taxon>Basidiomycota</taxon>
        <taxon>Agaricomycotina</taxon>
        <taxon>Tremellomycetes</taxon>
        <taxon>Trichosporonales</taxon>
        <taxon>Trichosporonaceae</taxon>
        <taxon>Vanrija</taxon>
    </lineage>
</organism>
<comment type="caution">
    <text evidence="3">The sequence shown here is derived from an EMBL/GenBank/DDBJ whole genome shotgun (WGS) entry which is preliminary data.</text>
</comment>
<dbReference type="GeneID" id="95989444"/>
<evidence type="ECO:0000313" key="4">
    <source>
        <dbReference type="Proteomes" id="UP001565368"/>
    </source>
</evidence>
<reference evidence="3 4" key="1">
    <citation type="submission" date="2023-08" db="EMBL/GenBank/DDBJ databases">
        <title>Annotated Genome Sequence of Vanrija albida AlHP1.</title>
        <authorList>
            <person name="Herzog R."/>
        </authorList>
    </citation>
    <scope>NUCLEOTIDE SEQUENCE [LARGE SCALE GENOMIC DNA]</scope>
    <source>
        <strain evidence="3 4">AlHP1</strain>
    </source>
</reference>
<protein>
    <submittedName>
        <fullName evidence="3">Uncharacterized protein</fullName>
    </submittedName>
</protein>
<keyword evidence="2" id="KW-0472">Membrane</keyword>
<proteinExistence type="predicted"/>
<evidence type="ECO:0000313" key="3">
    <source>
        <dbReference type="EMBL" id="KAL1406695.1"/>
    </source>
</evidence>
<dbReference type="Proteomes" id="UP001565368">
    <property type="component" value="Unassembled WGS sequence"/>
</dbReference>
<feature type="transmembrane region" description="Helical" evidence="2">
    <location>
        <begin position="96"/>
        <end position="113"/>
    </location>
</feature>
<feature type="compositionally biased region" description="Basic and acidic residues" evidence="1">
    <location>
        <begin position="28"/>
        <end position="37"/>
    </location>
</feature>
<feature type="region of interest" description="Disordered" evidence="1">
    <location>
        <begin position="1"/>
        <end position="94"/>
    </location>
</feature>
<keyword evidence="2" id="KW-0812">Transmembrane</keyword>
<evidence type="ECO:0000256" key="1">
    <source>
        <dbReference type="SAM" id="MobiDB-lite"/>
    </source>
</evidence>
<evidence type="ECO:0000256" key="2">
    <source>
        <dbReference type="SAM" id="Phobius"/>
    </source>
</evidence>
<dbReference type="EMBL" id="JBBXJM010000006">
    <property type="protein sequence ID" value="KAL1406695.1"/>
    <property type="molecule type" value="Genomic_DNA"/>
</dbReference>
<dbReference type="RefSeq" id="XP_069206639.1">
    <property type="nucleotide sequence ID" value="XM_069356798.1"/>
</dbReference>
<accession>A0ABR3PW40</accession>
<name>A0ABR3PW40_9TREE</name>
<gene>
    <name evidence="3" type="ORF">Q8F55_008401</name>
</gene>
<feature type="compositionally biased region" description="Acidic residues" evidence="1">
    <location>
        <begin position="51"/>
        <end position="64"/>
    </location>
</feature>
<keyword evidence="2" id="KW-1133">Transmembrane helix</keyword>